<feature type="non-terminal residue" evidence="1">
    <location>
        <position position="1"/>
    </location>
</feature>
<comment type="caution">
    <text evidence="1">The sequence shown here is derived from an EMBL/GenBank/DDBJ whole genome shotgun (WGS) entry which is preliminary data.</text>
</comment>
<evidence type="ECO:0000313" key="1">
    <source>
        <dbReference type="EMBL" id="KKK72171.1"/>
    </source>
</evidence>
<name>A0A0F9AJ09_9ZZZZ</name>
<protein>
    <submittedName>
        <fullName evidence="1">Uncharacterized protein</fullName>
    </submittedName>
</protein>
<reference evidence="1" key="1">
    <citation type="journal article" date="2015" name="Nature">
        <title>Complex archaea that bridge the gap between prokaryotes and eukaryotes.</title>
        <authorList>
            <person name="Spang A."/>
            <person name="Saw J.H."/>
            <person name="Jorgensen S.L."/>
            <person name="Zaremba-Niedzwiedzka K."/>
            <person name="Martijn J."/>
            <person name="Lind A.E."/>
            <person name="van Eijk R."/>
            <person name="Schleper C."/>
            <person name="Guy L."/>
            <person name="Ettema T.J."/>
        </authorList>
    </citation>
    <scope>NUCLEOTIDE SEQUENCE</scope>
</reference>
<organism evidence="1">
    <name type="scientific">marine sediment metagenome</name>
    <dbReference type="NCBI Taxonomy" id="412755"/>
    <lineage>
        <taxon>unclassified sequences</taxon>
        <taxon>metagenomes</taxon>
        <taxon>ecological metagenomes</taxon>
    </lineage>
</organism>
<sequence>DSGQSGLSEDAGSSWQMSVTFDLLYRIMDESSNLPTDPTPANNDTDVDFSGFQLSWEYVGGEDTFDVYVGETGNLILVSEGQEEKTYTTIIAELETIFGISPIDQKIYWRVDVVIGGDATEGTEWNFDPRPAQATVPAPAHEATDVGFSTTPLSYTVGDAVDINFKIQGGAYTEIATSEDVLSWITPYVILSIRDYNPALATGYRSPIAGDVLTHGDDSYTITYIVIGDLINVQYQAKLYAFRTQGPGNKSPGDVLTNGIAPDVENPQAVRVTLNDQWYFHDDVEEIYLPPDTTFVWRVDTANSFGATTGIEWEFSTPAFKQPKTSYILIGGGSGTGPYDYPPGAEGVDWNWTGGNNMISVRRLVAAAYNKIWIEEL</sequence>
<dbReference type="EMBL" id="LAZR01057385">
    <property type="protein sequence ID" value="KKK72171.1"/>
    <property type="molecule type" value="Genomic_DNA"/>
</dbReference>
<dbReference type="AlphaFoldDB" id="A0A0F9AJ09"/>
<gene>
    <name evidence="1" type="ORF">LCGC14_2906560</name>
</gene>
<accession>A0A0F9AJ09</accession>
<proteinExistence type="predicted"/>